<dbReference type="PRINTS" id="PR00145">
    <property type="entry name" value="ARGSUCLYASE"/>
</dbReference>
<dbReference type="Gene3D" id="1.20.200.10">
    <property type="entry name" value="Fumarase/aspartase (Central domain)"/>
    <property type="match status" value="1"/>
</dbReference>
<protein>
    <recommendedName>
        <fullName evidence="2 9">Argininosuccinate lyase</fullName>
        <shortName evidence="9">ASAL</shortName>
        <ecNumber evidence="2 9">4.3.2.1</ecNumber>
    </recommendedName>
    <alternativeName>
        <fullName evidence="9">Arginosuccinase</fullName>
    </alternativeName>
</protein>
<evidence type="ECO:0000313" key="14">
    <source>
        <dbReference type="Proteomes" id="UP000294843"/>
    </source>
</evidence>
<dbReference type="InterPro" id="IPR001518">
    <property type="entry name" value="Arginosuc_synth"/>
</dbReference>
<dbReference type="AlphaFoldDB" id="A0A4R6BY01"/>
<dbReference type="FunFam" id="1.20.200.10:FF:000015">
    <property type="entry name" value="argininosuccinate lyase isoform X2"/>
    <property type="match status" value="1"/>
</dbReference>
<keyword evidence="4" id="KW-0436">Ligase</keyword>
<keyword evidence="6" id="KW-0547">Nucleotide-binding</keyword>
<dbReference type="PROSITE" id="PS00163">
    <property type="entry name" value="FUMARATE_LYASES"/>
    <property type="match status" value="1"/>
</dbReference>
<comment type="subcellular location">
    <subcellularLocation>
        <location evidence="9">Cytoplasm</location>
    </subcellularLocation>
</comment>
<comment type="catalytic activity">
    <reaction evidence="9">
        <text>2-(N(omega)-L-arginino)succinate = fumarate + L-arginine</text>
        <dbReference type="Rhea" id="RHEA:24020"/>
        <dbReference type="ChEBI" id="CHEBI:29806"/>
        <dbReference type="ChEBI" id="CHEBI:32682"/>
        <dbReference type="ChEBI" id="CHEBI:57472"/>
        <dbReference type="EC" id="4.3.2.1"/>
    </reaction>
</comment>
<dbReference type="Gene3D" id="3.40.50.620">
    <property type="entry name" value="HUPs"/>
    <property type="match status" value="1"/>
</dbReference>
<dbReference type="FunFam" id="1.10.40.30:FF:000001">
    <property type="entry name" value="Argininosuccinate lyase"/>
    <property type="match status" value="1"/>
</dbReference>
<dbReference type="GO" id="GO:0004056">
    <property type="term" value="F:argininosuccinate lyase activity"/>
    <property type="evidence" value="ECO:0007669"/>
    <property type="project" value="UniProtKB-UniRule"/>
</dbReference>
<dbReference type="SUPFAM" id="SSF69864">
    <property type="entry name" value="Argininosuccinate synthetase, C-terminal domain"/>
    <property type="match status" value="1"/>
</dbReference>
<dbReference type="Pfam" id="PF14698">
    <property type="entry name" value="ASL_C2"/>
    <property type="match status" value="1"/>
</dbReference>
<dbReference type="InterPro" id="IPR024083">
    <property type="entry name" value="Fumarase/histidase_N"/>
</dbReference>
<dbReference type="Gene3D" id="1.10.275.10">
    <property type="entry name" value="Fumarase/aspartase (N-terminal domain)"/>
    <property type="match status" value="1"/>
</dbReference>
<dbReference type="SUPFAM" id="SSF52402">
    <property type="entry name" value="Adenine nucleotide alpha hydrolases-like"/>
    <property type="match status" value="1"/>
</dbReference>
<dbReference type="NCBIfam" id="TIGR00032">
    <property type="entry name" value="argG"/>
    <property type="match status" value="1"/>
</dbReference>
<evidence type="ECO:0000256" key="6">
    <source>
        <dbReference type="ARBA" id="ARBA00022741"/>
    </source>
</evidence>
<dbReference type="Pfam" id="PF00206">
    <property type="entry name" value="Lyase_1"/>
    <property type="match status" value="1"/>
</dbReference>
<dbReference type="GO" id="GO:0004055">
    <property type="term" value="F:argininosuccinate synthase activity"/>
    <property type="evidence" value="ECO:0007669"/>
    <property type="project" value="InterPro"/>
</dbReference>
<keyword evidence="3 9" id="KW-0055">Arginine biosynthesis</keyword>
<accession>A0A4R6BY01</accession>
<dbReference type="PANTHER" id="PTHR43814">
    <property type="entry name" value="ARGININOSUCCINATE LYASE"/>
    <property type="match status" value="1"/>
</dbReference>
<feature type="domain" description="Arginosuccinate synthase-like N-terminal" evidence="11">
    <location>
        <begin position="2"/>
        <end position="147"/>
    </location>
</feature>
<keyword evidence="9" id="KW-0963">Cytoplasm</keyword>
<comment type="pathway">
    <text evidence="1 9">Amino-acid biosynthesis; L-arginine biosynthesis; L-arginine from L-ornithine and carbamoyl phosphate: step 3/3.</text>
</comment>
<dbReference type="EC" id="4.3.2.1" evidence="2 9"/>
<dbReference type="InterPro" id="IPR048267">
    <property type="entry name" value="Arginosuc_syn_N"/>
</dbReference>
<dbReference type="InterPro" id="IPR022761">
    <property type="entry name" value="Fumarate_lyase_N"/>
</dbReference>
<dbReference type="Proteomes" id="UP000294843">
    <property type="component" value="Unassembled WGS sequence"/>
</dbReference>
<evidence type="ECO:0000259" key="11">
    <source>
        <dbReference type="Pfam" id="PF00764"/>
    </source>
</evidence>
<dbReference type="PRINTS" id="PR00149">
    <property type="entry name" value="FUMRATELYASE"/>
</dbReference>
<evidence type="ECO:0000256" key="3">
    <source>
        <dbReference type="ARBA" id="ARBA00022571"/>
    </source>
</evidence>
<dbReference type="NCBIfam" id="TIGR00838">
    <property type="entry name" value="argH"/>
    <property type="match status" value="1"/>
</dbReference>
<organism evidence="13 14">
    <name type="scientific">Macrococcus bovicus</name>
    <dbReference type="NCBI Taxonomy" id="69968"/>
    <lineage>
        <taxon>Bacteria</taxon>
        <taxon>Bacillati</taxon>
        <taxon>Bacillota</taxon>
        <taxon>Bacilli</taxon>
        <taxon>Bacillales</taxon>
        <taxon>Staphylococcaceae</taxon>
        <taxon>Macrococcus</taxon>
    </lineage>
</organism>
<evidence type="ECO:0000313" key="13">
    <source>
        <dbReference type="EMBL" id="TDM13362.1"/>
    </source>
</evidence>
<evidence type="ECO:0000256" key="4">
    <source>
        <dbReference type="ARBA" id="ARBA00022598"/>
    </source>
</evidence>
<dbReference type="Pfam" id="PF00764">
    <property type="entry name" value="Arginosuc_synth"/>
    <property type="match status" value="1"/>
</dbReference>
<keyword evidence="8 9" id="KW-0456">Lyase</keyword>
<dbReference type="InterPro" id="IPR014729">
    <property type="entry name" value="Rossmann-like_a/b/a_fold"/>
</dbReference>
<dbReference type="PANTHER" id="PTHR43814:SF1">
    <property type="entry name" value="ARGININOSUCCINATE LYASE"/>
    <property type="match status" value="1"/>
</dbReference>
<proteinExistence type="inferred from homology"/>
<dbReference type="SUPFAM" id="SSF48557">
    <property type="entry name" value="L-aspartase-like"/>
    <property type="match status" value="1"/>
</dbReference>
<evidence type="ECO:0000259" key="10">
    <source>
        <dbReference type="Pfam" id="PF00206"/>
    </source>
</evidence>
<dbReference type="FunFam" id="3.40.50.620:FF:000019">
    <property type="entry name" value="Argininosuccinate synthase"/>
    <property type="match status" value="1"/>
</dbReference>
<dbReference type="GO" id="GO:0005829">
    <property type="term" value="C:cytosol"/>
    <property type="evidence" value="ECO:0007669"/>
    <property type="project" value="TreeGrafter"/>
</dbReference>
<feature type="domain" description="Argininosuccinate lyase C-terminal" evidence="12">
    <location>
        <begin position="560"/>
        <end position="628"/>
    </location>
</feature>
<comment type="similarity">
    <text evidence="9">Belongs to the lyase 1 family. Argininosuccinate lyase subfamily.</text>
</comment>
<dbReference type="InterPro" id="IPR029419">
    <property type="entry name" value="Arg_succ_lyase_C"/>
</dbReference>
<feature type="domain" description="Fumarate lyase N-terminal" evidence="10">
    <location>
        <begin position="242"/>
        <end position="500"/>
    </location>
</feature>
<evidence type="ECO:0000256" key="1">
    <source>
        <dbReference type="ARBA" id="ARBA00004941"/>
    </source>
</evidence>
<dbReference type="CDD" id="cd01999">
    <property type="entry name" value="ASS"/>
    <property type="match status" value="1"/>
</dbReference>
<sequence length="654" mass="72759">MAIQWLVEQGYEVIACCLNVGENKDLTLIKEKALKVGASESIMLDKVDTFADEYLSYAIKGNSLYEQTYPLVSALSRPLIAKELVKMAQEKGAEYIAHGCTGKGNDQVRFEVAIHSIDPSLKTLAPVRDWGFSREAEIDYALKHDIPIPIDLDSPYSIDQNLWGRSNECGILEDPYAEPPEDAYELTQSIADSPDEPSVIELTFTAGVPTAINGEQMALHELIASLNSLGGIHGVGRITHVEMLAQCGILTHSEKDLIHQGLRSIEADYENGDVVFTAAAEDIHLNIEKLLIEKIGPTGGKMHTGRSRNDQVATDMHLYMVKEVNAIVHLIEQLQTTIAERAEENIDVIMPGYTHLQRAQPILFAHHIMSYFWMLQRDKERLTDSLKRISLSPLGAGALAGTTYPIDQPMTRTLLGFSGLYMNSMDAVSDRDYLLETMNNLNLIMMHLSRFSEEIILWCTHEFNFIALSDAFSTGSSIMPQKKNPDMAELIRGKAGTVAGRYMGLLMTMKGLPLAYNKDMQEDKKPSFEAVADTKKSLNIFNGMIRTMTLNKEEMALNDFSNATEFADYLVTLGVPFREAHALTGQLVYSCIQKNQLLMDVPLETYRSIHPSITEEVYTSLTPAAAVNRRQNLNGTGTDAVLQQIKEGKTLISR</sequence>
<comment type="caution">
    <text evidence="13">The sequence shown here is derived from an EMBL/GenBank/DDBJ whole genome shotgun (WGS) entry which is preliminary data.</text>
</comment>
<dbReference type="Gene3D" id="1.10.40.30">
    <property type="entry name" value="Fumarase/aspartase (C-terminal domain)"/>
    <property type="match status" value="1"/>
</dbReference>
<gene>
    <name evidence="9 13" type="primary">argH</name>
    <name evidence="13" type="ORF">ERX55_09630</name>
</gene>
<evidence type="ECO:0000256" key="8">
    <source>
        <dbReference type="ARBA" id="ARBA00023239"/>
    </source>
</evidence>
<dbReference type="InterPro" id="IPR023434">
    <property type="entry name" value="Arginosuc_synth_type_1_subfam"/>
</dbReference>
<evidence type="ECO:0000256" key="5">
    <source>
        <dbReference type="ARBA" id="ARBA00022605"/>
    </source>
</evidence>
<dbReference type="PROSITE" id="PS00565">
    <property type="entry name" value="ARGININOSUCCIN_SYN_2"/>
    <property type="match status" value="1"/>
</dbReference>
<dbReference type="InterPro" id="IPR020557">
    <property type="entry name" value="Fumarate_lyase_CS"/>
</dbReference>
<name>A0A4R6BY01_9STAP</name>
<keyword evidence="7" id="KW-0067">ATP-binding</keyword>
<dbReference type="UniPathway" id="UPA00068">
    <property type="reaction ID" value="UER00113"/>
</dbReference>
<dbReference type="InterPro" id="IPR024074">
    <property type="entry name" value="AS_cat/multimer_dom_body"/>
</dbReference>
<evidence type="ECO:0000256" key="7">
    <source>
        <dbReference type="ARBA" id="ARBA00022840"/>
    </source>
</evidence>
<reference evidence="13 14" key="1">
    <citation type="submission" date="2019-01" db="EMBL/GenBank/DDBJ databases">
        <title>Draft genome sequences of the type strains of six Macrococcus species.</title>
        <authorList>
            <person name="Mazhar S."/>
            <person name="Altermann E."/>
            <person name="Hill C."/>
            <person name="Mcauliffe O."/>
        </authorList>
    </citation>
    <scope>NUCLEOTIDE SEQUENCE [LARGE SCALE GENOMIC DNA]</scope>
    <source>
        <strain evidence="13 14">ATCC 51825</strain>
    </source>
</reference>
<evidence type="ECO:0000256" key="9">
    <source>
        <dbReference type="HAMAP-Rule" id="MF_00006"/>
    </source>
</evidence>
<keyword evidence="5 9" id="KW-0028">Amino-acid biosynthesis</keyword>
<dbReference type="GO" id="GO:0005524">
    <property type="term" value="F:ATP binding"/>
    <property type="evidence" value="ECO:0007669"/>
    <property type="project" value="UniProtKB-KW"/>
</dbReference>
<dbReference type="OrthoDB" id="9769623at2"/>
<dbReference type="HAMAP" id="MF_00006">
    <property type="entry name" value="Arg_succ_lyase"/>
    <property type="match status" value="1"/>
</dbReference>
<dbReference type="GO" id="GO:0042450">
    <property type="term" value="P:L-arginine biosynthetic process via ornithine"/>
    <property type="evidence" value="ECO:0007669"/>
    <property type="project" value="UniProtKB-UniRule"/>
</dbReference>
<dbReference type="EMBL" id="SCWF01000012">
    <property type="protein sequence ID" value="TDM13362.1"/>
    <property type="molecule type" value="Genomic_DNA"/>
</dbReference>
<dbReference type="InterPro" id="IPR000362">
    <property type="entry name" value="Fumarate_lyase_fam"/>
</dbReference>
<evidence type="ECO:0000259" key="12">
    <source>
        <dbReference type="Pfam" id="PF14698"/>
    </source>
</evidence>
<dbReference type="CDD" id="cd01359">
    <property type="entry name" value="Argininosuccinate_lyase"/>
    <property type="match status" value="1"/>
</dbReference>
<dbReference type="InterPro" id="IPR008948">
    <property type="entry name" value="L-Aspartase-like"/>
</dbReference>
<keyword evidence="14" id="KW-1185">Reference proteome</keyword>
<dbReference type="InterPro" id="IPR018223">
    <property type="entry name" value="Arginosuc_synth_CS"/>
</dbReference>
<evidence type="ECO:0000256" key="2">
    <source>
        <dbReference type="ARBA" id="ARBA00012338"/>
    </source>
</evidence>
<dbReference type="InterPro" id="IPR009049">
    <property type="entry name" value="Argininosuccinate_lyase"/>
</dbReference>